<comment type="caution">
    <text evidence="3">The sequence shown here is derived from an EMBL/GenBank/DDBJ whole genome shotgun (WGS) entry which is preliminary data.</text>
</comment>
<dbReference type="NCBIfam" id="TIGR00254">
    <property type="entry name" value="GGDEF"/>
    <property type="match status" value="1"/>
</dbReference>
<dbReference type="SUPFAM" id="SSF55785">
    <property type="entry name" value="PYP-like sensor domain (PAS domain)"/>
    <property type="match status" value="1"/>
</dbReference>
<dbReference type="InterPro" id="IPR000160">
    <property type="entry name" value="GGDEF_dom"/>
</dbReference>
<organism evidence="3 4">
    <name type="scientific">Shewanella intestini</name>
    <dbReference type="NCBI Taxonomy" id="2017544"/>
    <lineage>
        <taxon>Bacteria</taxon>
        <taxon>Pseudomonadati</taxon>
        <taxon>Pseudomonadota</taxon>
        <taxon>Gammaproteobacteria</taxon>
        <taxon>Alteromonadales</taxon>
        <taxon>Shewanellaceae</taxon>
        <taxon>Shewanella</taxon>
    </lineage>
</organism>
<protein>
    <recommendedName>
        <fullName evidence="1">diguanylate cyclase</fullName>
        <ecNumber evidence="1">2.7.7.65</ecNumber>
    </recommendedName>
</protein>
<feature type="domain" description="GGDEF" evidence="2">
    <location>
        <begin position="169"/>
        <end position="303"/>
    </location>
</feature>
<reference evidence="3 4" key="1">
    <citation type="submission" date="2020-02" db="EMBL/GenBank/DDBJ databases">
        <title>Shewanella WXL01 sp. nov., a marine bacterium isolated from green algae in Luhuitou Fringing Reef (Northern South China Sea).</title>
        <authorList>
            <person name="Wang X."/>
        </authorList>
    </citation>
    <scope>NUCLEOTIDE SEQUENCE [LARGE SCALE GENOMIC DNA]</scope>
    <source>
        <strain evidence="3 4">MCCC 1A01895</strain>
    </source>
</reference>
<sequence>MIESFNFFKSILDTMTEHIVVINTQGNIVFVNHAWKTFSQLNECTINDPWDDVNYLAVCDNAAAMGDEFGIKAAKGIRAVINKQQDNFYFEYPCHSQTDKRWFMMRTTPFITNDKAYFVISHQNITERKVAEEKVLNLSRIDGLTAIPNRRYFDEFISDEWRRCKRLNMPISLAMVDLDHFKLLNDTYGHQAGDECLKSIGHILKNFGQRTGDLSARYGGEEFALVFGNTTKTQAVNLSKKLLEQIRALKISNKYSPTLAILTASIGVATMQPNGTNGHDQLIKEADRLLYIAKQHGRNGLHY</sequence>
<evidence type="ECO:0000313" key="4">
    <source>
        <dbReference type="Proteomes" id="UP000811844"/>
    </source>
</evidence>
<accession>A0ABS5I5I1</accession>
<dbReference type="InterPro" id="IPR043128">
    <property type="entry name" value="Rev_trsase/Diguanyl_cyclase"/>
</dbReference>
<dbReference type="EC" id="2.7.7.65" evidence="1"/>
<dbReference type="PANTHER" id="PTHR45138:SF24">
    <property type="entry name" value="DIGUANYLATE CYCLASE DGCC-RELATED"/>
    <property type="match status" value="1"/>
</dbReference>
<dbReference type="Gene3D" id="3.30.70.270">
    <property type="match status" value="1"/>
</dbReference>
<dbReference type="Proteomes" id="UP000811844">
    <property type="component" value="Unassembled WGS sequence"/>
</dbReference>
<evidence type="ECO:0000256" key="1">
    <source>
        <dbReference type="ARBA" id="ARBA00012528"/>
    </source>
</evidence>
<name>A0ABS5I5I1_9GAMM</name>
<evidence type="ECO:0000313" key="3">
    <source>
        <dbReference type="EMBL" id="MBR9729171.1"/>
    </source>
</evidence>
<dbReference type="InterPro" id="IPR029787">
    <property type="entry name" value="Nucleotide_cyclase"/>
</dbReference>
<evidence type="ECO:0000259" key="2">
    <source>
        <dbReference type="PROSITE" id="PS50887"/>
    </source>
</evidence>
<dbReference type="InterPro" id="IPR050469">
    <property type="entry name" value="Diguanylate_Cyclase"/>
</dbReference>
<dbReference type="CDD" id="cd01949">
    <property type="entry name" value="GGDEF"/>
    <property type="match status" value="1"/>
</dbReference>
<dbReference type="Gene3D" id="3.30.450.20">
    <property type="entry name" value="PAS domain"/>
    <property type="match status" value="1"/>
</dbReference>
<dbReference type="SMART" id="SM00267">
    <property type="entry name" value="GGDEF"/>
    <property type="match status" value="1"/>
</dbReference>
<dbReference type="InterPro" id="IPR000014">
    <property type="entry name" value="PAS"/>
</dbReference>
<dbReference type="RefSeq" id="WP_153665839.1">
    <property type="nucleotide sequence ID" value="NZ_JAAIKR010000016.1"/>
</dbReference>
<dbReference type="PANTHER" id="PTHR45138">
    <property type="entry name" value="REGULATORY COMPONENTS OF SENSORY TRANSDUCTION SYSTEM"/>
    <property type="match status" value="1"/>
</dbReference>
<gene>
    <name evidence="3" type="ORF">G3R48_14415</name>
</gene>
<dbReference type="SUPFAM" id="SSF55073">
    <property type="entry name" value="Nucleotide cyclase"/>
    <property type="match status" value="1"/>
</dbReference>
<keyword evidence="4" id="KW-1185">Reference proteome</keyword>
<proteinExistence type="predicted"/>
<dbReference type="PROSITE" id="PS50887">
    <property type="entry name" value="GGDEF"/>
    <property type="match status" value="1"/>
</dbReference>
<dbReference type="Pfam" id="PF13188">
    <property type="entry name" value="PAS_8"/>
    <property type="match status" value="1"/>
</dbReference>
<dbReference type="EMBL" id="JAAIKR010000016">
    <property type="protein sequence ID" value="MBR9729171.1"/>
    <property type="molecule type" value="Genomic_DNA"/>
</dbReference>
<dbReference type="InterPro" id="IPR035965">
    <property type="entry name" value="PAS-like_dom_sf"/>
</dbReference>
<dbReference type="Pfam" id="PF00990">
    <property type="entry name" value="GGDEF"/>
    <property type="match status" value="1"/>
</dbReference>